<dbReference type="PANTHER" id="PTHR30349:SF64">
    <property type="entry name" value="PROPHAGE INTEGRASE INTD-RELATED"/>
    <property type="match status" value="1"/>
</dbReference>
<comment type="similarity">
    <text evidence="1">Belongs to the 'phage' integrase family.</text>
</comment>
<dbReference type="GO" id="GO:0003677">
    <property type="term" value="F:DNA binding"/>
    <property type="evidence" value="ECO:0007669"/>
    <property type="project" value="UniProtKB-KW"/>
</dbReference>
<dbReference type="Pfam" id="PF13102">
    <property type="entry name" value="Phage_int_SAM_5"/>
    <property type="match status" value="1"/>
</dbReference>
<feature type="domain" description="Tyr recombinase" evidence="4">
    <location>
        <begin position="222"/>
        <end position="403"/>
    </location>
</feature>
<dbReference type="EMBL" id="VORW01000020">
    <property type="protein sequence ID" value="TXE04789.1"/>
    <property type="molecule type" value="Genomic_DNA"/>
</dbReference>
<dbReference type="Proteomes" id="UP000321935">
    <property type="component" value="Unassembled WGS sequence"/>
</dbReference>
<evidence type="ECO:0000256" key="1">
    <source>
        <dbReference type="ARBA" id="ARBA00008857"/>
    </source>
</evidence>
<dbReference type="InterPro" id="IPR050090">
    <property type="entry name" value="Tyrosine_recombinase_XerCD"/>
</dbReference>
<dbReference type="InterPro" id="IPR010998">
    <property type="entry name" value="Integrase_recombinase_N"/>
</dbReference>
<keyword evidence="2" id="KW-0238">DNA-binding</keyword>
<proteinExistence type="inferred from homology"/>
<accession>A0A5C7ACV9</accession>
<organism evidence="5 6">
    <name type="scientific">Algoriphagus aquimarinus</name>
    <dbReference type="NCBI Taxonomy" id="237018"/>
    <lineage>
        <taxon>Bacteria</taxon>
        <taxon>Pseudomonadati</taxon>
        <taxon>Bacteroidota</taxon>
        <taxon>Cytophagia</taxon>
        <taxon>Cytophagales</taxon>
        <taxon>Cyclobacteriaceae</taxon>
        <taxon>Algoriphagus</taxon>
    </lineage>
</organism>
<dbReference type="Pfam" id="PF00589">
    <property type="entry name" value="Phage_integrase"/>
    <property type="match status" value="1"/>
</dbReference>
<dbReference type="Gene3D" id="1.10.150.130">
    <property type="match status" value="1"/>
</dbReference>
<evidence type="ECO:0000313" key="6">
    <source>
        <dbReference type="Proteomes" id="UP000321935"/>
    </source>
</evidence>
<gene>
    <name evidence="5" type="ORF">ESV85_18800</name>
</gene>
<evidence type="ECO:0000313" key="5">
    <source>
        <dbReference type="EMBL" id="TXE04789.1"/>
    </source>
</evidence>
<dbReference type="OrthoDB" id="9806835at2"/>
<protein>
    <submittedName>
        <fullName evidence="5">Site-specific integrase</fullName>
    </submittedName>
</protein>
<dbReference type="GO" id="GO:0015074">
    <property type="term" value="P:DNA integration"/>
    <property type="evidence" value="ECO:0007669"/>
    <property type="project" value="InterPro"/>
</dbReference>
<dbReference type="Pfam" id="PF17293">
    <property type="entry name" value="Arm-DNA-bind_5"/>
    <property type="match status" value="1"/>
</dbReference>
<dbReference type="GO" id="GO:0006310">
    <property type="term" value="P:DNA recombination"/>
    <property type="evidence" value="ECO:0007669"/>
    <property type="project" value="UniProtKB-KW"/>
</dbReference>
<dbReference type="PROSITE" id="PS51898">
    <property type="entry name" value="TYR_RECOMBINASE"/>
    <property type="match status" value="1"/>
</dbReference>
<dbReference type="InterPro" id="IPR025269">
    <property type="entry name" value="SAM-like_dom"/>
</dbReference>
<dbReference type="InterPro" id="IPR002104">
    <property type="entry name" value="Integrase_catalytic"/>
</dbReference>
<dbReference type="PANTHER" id="PTHR30349">
    <property type="entry name" value="PHAGE INTEGRASE-RELATED"/>
    <property type="match status" value="1"/>
</dbReference>
<dbReference type="AlphaFoldDB" id="A0A5C7ACV9"/>
<dbReference type="Gene3D" id="1.10.443.10">
    <property type="entry name" value="Intergrase catalytic core"/>
    <property type="match status" value="1"/>
</dbReference>
<dbReference type="InterPro" id="IPR013762">
    <property type="entry name" value="Integrase-like_cat_sf"/>
</dbReference>
<reference evidence="5 6" key="1">
    <citation type="submission" date="2019-08" db="EMBL/GenBank/DDBJ databases">
        <title>Genomes sequence of Algoriphagus aquimarinus ACAM450.</title>
        <authorList>
            <person name="Bowman J.P."/>
        </authorList>
    </citation>
    <scope>NUCLEOTIDE SEQUENCE [LARGE SCALE GENOMIC DNA]</scope>
    <source>
        <strain evidence="5 6">ACAM 450</strain>
    </source>
</reference>
<dbReference type="CDD" id="cd01185">
    <property type="entry name" value="INTN1_C_like"/>
    <property type="match status" value="1"/>
</dbReference>
<name>A0A5C7ACV9_9BACT</name>
<comment type="caution">
    <text evidence="5">The sequence shown here is derived from an EMBL/GenBank/DDBJ whole genome shotgun (WGS) entry which is preliminary data.</text>
</comment>
<evidence type="ECO:0000259" key="4">
    <source>
        <dbReference type="PROSITE" id="PS51898"/>
    </source>
</evidence>
<sequence length="409" mass="48101">MKTTNTFGIRFFLKNNSTDDLEIPLYVRITVDGTRVDISLKRKINVNDWNHVLGSAKGSKESSKSLNHYLKELEARIIQIYQEFQLQKTTITADSIKHELLGTNTKEHTVSMLFEYHNEKYRNVLAWGTLKNYFTTQKYVMAFAKSQYGIEDYFLQDINYRFLNEFELYLVNYEPQDHHKPLANNGIMKHLERFRKVINLALRMEWMVKDPFAKFSFRYQKVERTCLTPAELKRIEEKQIDIQRLQYIRDLFIFSCYTGISYIDTMNLMLHDIVVGLDGEYWITISRQKTQQKSKVPLLPEALDIIRFYQDKDRPYSKGKIFPLISNQKLNAYLKEIAIICNVDKNLTFHLARHTFATTVTLLNGVPIETVSKMLGHASIKTTQIYAKVVEKKVSDDMKKLRRKLSKAK</sequence>
<dbReference type="SUPFAM" id="SSF56349">
    <property type="entry name" value="DNA breaking-rejoining enzymes"/>
    <property type="match status" value="1"/>
</dbReference>
<dbReference type="RefSeq" id="WP_146920347.1">
    <property type="nucleotide sequence ID" value="NZ_VORW01000020.1"/>
</dbReference>
<dbReference type="InterPro" id="IPR011010">
    <property type="entry name" value="DNA_brk_join_enz"/>
</dbReference>
<keyword evidence="3" id="KW-0233">DNA recombination</keyword>
<evidence type="ECO:0000256" key="3">
    <source>
        <dbReference type="ARBA" id="ARBA00023172"/>
    </source>
</evidence>
<evidence type="ECO:0000256" key="2">
    <source>
        <dbReference type="ARBA" id="ARBA00023125"/>
    </source>
</evidence>
<dbReference type="InterPro" id="IPR035386">
    <property type="entry name" value="Arm-DNA-bind_5"/>
</dbReference>